<proteinExistence type="predicted"/>
<evidence type="ECO:0000313" key="2">
    <source>
        <dbReference type="Proteomes" id="UP000252733"/>
    </source>
</evidence>
<evidence type="ECO:0000313" key="1">
    <source>
        <dbReference type="EMBL" id="RCW20427.1"/>
    </source>
</evidence>
<feature type="non-terminal residue" evidence="1">
    <location>
        <position position="1"/>
    </location>
</feature>
<accession>A0A368UNN0</accession>
<comment type="caution">
    <text evidence="1">The sequence shown here is derived from an EMBL/GenBank/DDBJ whole genome shotgun (WGS) entry which is preliminary data.</text>
</comment>
<reference evidence="1 2" key="1">
    <citation type="submission" date="2018-07" db="EMBL/GenBank/DDBJ databases">
        <title>Freshwater and sediment microbial communities from various areas in North America, analyzing microbe dynamics in response to fracking.</title>
        <authorList>
            <person name="Lamendella R."/>
        </authorList>
    </citation>
    <scope>NUCLEOTIDE SEQUENCE [LARGE SCALE GENOMIC DNA]</scope>
    <source>
        <strain evidence="1 2">160A</strain>
    </source>
</reference>
<gene>
    <name evidence="1" type="ORF">DFO77_1621</name>
</gene>
<keyword evidence="2" id="KW-1185">Reference proteome</keyword>
<dbReference type="AlphaFoldDB" id="A0A368UNN0"/>
<name>A0A368UNN0_9BACT</name>
<dbReference type="Proteomes" id="UP000252733">
    <property type="component" value="Unassembled WGS sequence"/>
</dbReference>
<protein>
    <submittedName>
        <fullName evidence="1">Uncharacterized protein</fullName>
    </submittedName>
</protein>
<organism evidence="1 2">
    <name type="scientific">Marinilabilia salmonicolor</name>
    <dbReference type="NCBI Taxonomy" id="989"/>
    <lineage>
        <taxon>Bacteria</taxon>
        <taxon>Pseudomonadati</taxon>
        <taxon>Bacteroidota</taxon>
        <taxon>Bacteroidia</taxon>
        <taxon>Marinilabiliales</taxon>
        <taxon>Marinilabiliaceae</taxon>
        <taxon>Marinilabilia</taxon>
    </lineage>
</organism>
<sequence>CAGRLLMMEHEVKSFLIIKERLTVIRTASCRTLYECQRPGYMRLGVAFRPAVDLSA</sequence>
<dbReference type="EMBL" id="QPIZ01000062">
    <property type="protein sequence ID" value="RCW20427.1"/>
    <property type="molecule type" value="Genomic_DNA"/>
</dbReference>